<feature type="chain" id="PRO_5045244910" evidence="1">
    <location>
        <begin position="16"/>
        <end position="233"/>
    </location>
</feature>
<name>A0ABR7TJW1_9BACT</name>
<dbReference type="Proteomes" id="UP000659124">
    <property type="component" value="Unassembled WGS sequence"/>
</dbReference>
<sequence length="233" mass="25312">MRTLCLLLTFLCAFATIGKTQDNIQGAWKSSTGGVNSILLITPGYFSITTYSDTSFIDTMGGTWKAAGSDDVSIKIEFNTEERSQVGYEGNVPISYANGKIITTQGGGQRVEWTRIDNGDGPLAGSWKITGREQNGKMNTITPGARKTVKILTGSRFQWVAINTDTGEFFGTGGGTYTFQNGVYTEKIDFFSRDNSRVGAALSFKGKVEGNSWDHSGLSSKGEPIHEVWQKTI</sequence>
<dbReference type="RefSeq" id="WP_188087339.1">
    <property type="nucleotide sequence ID" value="NZ_JACVFC010000001.1"/>
</dbReference>
<organism evidence="2 3">
    <name type="scientific">Chitinophaga qingshengii</name>
    <dbReference type="NCBI Taxonomy" id="1569794"/>
    <lineage>
        <taxon>Bacteria</taxon>
        <taxon>Pseudomonadati</taxon>
        <taxon>Bacteroidota</taxon>
        <taxon>Chitinophagia</taxon>
        <taxon>Chitinophagales</taxon>
        <taxon>Chitinophagaceae</taxon>
        <taxon>Chitinophaga</taxon>
    </lineage>
</organism>
<reference evidence="2 3" key="1">
    <citation type="submission" date="2020-09" db="EMBL/GenBank/DDBJ databases">
        <title>Genome sequences of type strains of Chitinophaga qingshengii and Chitinophaga varians.</title>
        <authorList>
            <person name="Kittiwongwattana C."/>
        </authorList>
    </citation>
    <scope>NUCLEOTIDE SEQUENCE [LARGE SCALE GENOMIC DNA]</scope>
    <source>
        <strain evidence="2 3">JCM 30026</strain>
    </source>
</reference>
<evidence type="ECO:0000313" key="2">
    <source>
        <dbReference type="EMBL" id="MBC9930258.1"/>
    </source>
</evidence>
<evidence type="ECO:0000313" key="3">
    <source>
        <dbReference type="Proteomes" id="UP000659124"/>
    </source>
</evidence>
<accession>A0ABR7TJW1</accession>
<proteinExistence type="predicted"/>
<keyword evidence="1" id="KW-0732">Signal</keyword>
<evidence type="ECO:0000256" key="1">
    <source>
        <dbReference type="SAM" id="SignalP"/>
    </source>
</evidence>
<dbReference type="EMBL" id="JACVFC010000001">
    <property type="protein sequence ID" value="MBC9930258.1"/>
    <property type="molecule type" value="Genomic_DNA"/>
</dbReference>
<protein>
    <submittedName>
        <fullName evidence="2">Membrane or secreted protein</fullName>
    </submittedName>
</protein>
<feature type="signal peptide" evidence="1">
    <location>
        <begin position="1"/>
        <end position="15"/>
    </location>
</feature>
<keyword evidence="3" id="KW-1185">Reference proteome</keyword>
<comment type="caution">
    <text evidence="2">The sequence shown here is derived from an EMBL/GenBank/DDBJ whole genome shotgun (WGS) entry which is preliminary data.</text>
</comment>
<dbReference type="Gene3D" id="2.40.128.490">
    <property type="entry name" value="Uncharacterised protein PF14869, DUF4488"/>
    <property type="match status" value="1"/>
</dbReference>
<gene>
    <name evidence="2" type="ORF">ICL07_07705</name>
</gene>